<reference evidence="1 2" key="1">
    <citation type="submission" date="2016-10" db="EMBL/GenBank/DDBJ databases">
        <authorList>
            <person name="Varghese N."/>
            <person name="Submissions S."/>
        </authorList>
    </citation>
    <scope>NUCLEOTIDE SEQUENCE [LARGE SCALE GENOMIC DNA]</scope>
    <source>
        <strain evidence="1 2">DSM 11449</strain>
    </source>
</reference>
<accession>A0A1H2V9Z8</accession>
<dbReference type="AlphaFoldDB" id="A0A1H2V9Z8"/>
<dbReference type="InterPro" id="IPR025455">
    <property type="entry name" value="DUF4276"/>
</dbReference>
<evidence type="ECO:0000313" key="1">
    <source>
        <dbReference type="EMBL" id="SDW65171.1"/>
    </source>
</evidence>
<dbReference type="Proteomes" id="UP000182771">
    <property type="component" value="Unassembled WGS sequence"/>
</dbReference>
<gene>
    <name evidence="1" type="ORF">SAMN05444420_103117</name>
</gene>
<dbReference type="Pfam" id="PF14103">
    <property type="entry name" value="DUF4276"/>
    <property type="match status" value="1"/>
</dbReference>
<keyword evidence="2" id="KW-1185">Reference proteome</keyword>
<dbReference type="EMBL" id="FNND01000003">
    <property type="protein sequence ID" value="SDW65171.1"/>
    <property type="molecule type" value="Genomic_DNA"/>
</dbReference>
<organism evidence="1 2">
    <name type="scientific">Capnocytophaga granulosa</name>
    <dbReference type="NCBI Taxonomy" id="45242"/>
    <lineage>
        <taxon>Bacteria</taxon>
        <taxon>Pseudomonadati</taxon>
        <taxon>Bacteroidota</taxon>
        <taxon>Flavobacteriia</taxon>
        <taxon>Flavobacteriales</taxon>
        <taxon>Flavobacteriaceae</taxon>
        <taxon>Capnocytophaga</taxon>
    </lineage>
</organism>
<proteinExistence type="predicted"/>
<evidence type="ECO:0008006" key="3">
    <source>
        <dbReference type="Google" id="ProtNLM"/>
    </source>
</evidence>
<evidence type="ECO:0000313" key="2">
    <source>
        <dbReference type="Proteomes" id="UP000182771"/>
    </source>
</evidence>
<protein>
    <recommendedName>
        <fullName evidence="3">DUF4276 family protein</fullName>
    </recommendedName>
</protein>
<comment type="caution">
    <text evidence="1">The sequence shown here is derived from an EMBL/GenBank/DDBJ whole genome shotgun (WGS) entry which is preliminary data.</text>
</comment>
<name>A0A1H2V9Z8_9FLAO</name>
<sequence length="225" mass="25788">MMKRIHCIVEGQTELAVFTNILAPYILSKTGSYISFSTLKYTGGGIVNYSKLFVELRNHLRDKEKILTTFFDYYGILESHHFPNYQEAKQKQSDPTKGVQLLEQGIADDLKSKGIEVKNFIPYIQLHEFEALLFSSVEGFSLFNNPSIVADVRSVVTRYENPEDINDSPLTAPSKRIIAIFEKQGLRYEKIIDGNNIATKIGIETLMERCPRFRNWVQLLITKTL</sequence>